<proteinExistence type="predicted"/>
<sequence>MGHSWSSRRRPNTHNPHHQTPSPQPESPTPRSRPAPPPPPIYAFAANAPYPAPPQNPNLMMPAPFFPHPQNPNFNAHNYPTPLMGQYNYYTNFVNYSNAGPGFYPRPLPSPPPYVDHQSAKKIRNYVNIHKDTIRIDADAKNPDYHLVSFTFDAMVDGSITIFYFGKEGTNCTFTALYPKIHMPVRIPFQKGASQKFCQASGTGIDLRLFDVNDLANPAKPLPEEEVFPLVISAESSPPSLSNDKMLDDSAMTIASHAQITQAVLEKTDESRFRVKVVKQIIWAEGVKYELREIFGISSSTESTSNENDSGTECVICMTQPKDTTVLPCRHMVRISISTPNTSLYT</sequence>
<comment type="caution">
    <text evidence="1">The sequence shown here is derived from an EMBL/GenBank/DDBJ whole genome shotgun (WGS) entry which is preliminary data.</text>
</comment>
<keyword evidence="2" id="KW-1185">Reference proteome</keyword>
<dbReference type="Proteomes" id="UP000828048">
    <property type="component" value="Chromosome 9"/>
</dbReference>
<accession>A0ACB7ZJY0</accession>
<evidence type="ECO:0000313" key="1">
    <source>
        <dbReference type="EMBL" id="KAH7866263.1"/>
    </source>
</evidence>
<dbReference type="EMBL" id="CM037159">
    <property type="protein sequence ID" value="KAH7866263.1"/>
    <property type="molecule type" value="Genomic_DNA"/>
</dbReference>
<reference evidence="1 2" key="1">
    <citation type="journal article" date="2021" name="Hortic Res">
        <title>High-quality reference genome and annotation aids understanding of berry development for evergreen blueberry (Vaccinium darrowii).</title>
        <authorList>
            <person name="Yu J."/>
            <person name="Hulse-Kemp A.M."/>
            <person name="Babiker E."/>
            <person name="Staton M."/>
        </authorList>
    </citation>
    <scope>NUCLEOTIDE SEQUENCE [LARGE SCALE GENOMIC DNA]</scope>
    <source>
        <strain evidence="2">cv. NJ 8807/NJ 8810</strain>
        <tissue evidence="1">Young leaf</tissue>
    </source>
</reference>
<gene>
    <name evidence="1" type="ORF">Vadar_017840</name>
</gene>
<organism evidence="1 2">
    <name type="scientific">Vaccinium darrowii</name>
    <dbReference type="NCBI Taxonomy" id="229202"/>
    <lineage>
        <taxon>Eukaryota</taxon>
        <taxon>Viridiplantae</taxon>
        <taxon>Streptophyta</taxon>
        <taxon>Embryophyta</taxon>
        <taxon>Tracheophyta</taxon>
        <taxon>Spermatophyta</taxon>
        <taxon>Magnoliopsida</taxon>
        <taxon>eudicotyledons</taxon>
        <taxon>Gunneridae</taxon>
        <taxon>Pentapetalae</taxon>
        <taxon>asterids</taxon>
        <taxon>Ericales</taxon>
        <taxon>Ericaceae</taxon>
        <taxon>Vaccinioideae</taxon>
        <taxon>Vaccinieae</taxon>
        <taxon>Vaccinium</taxon>
    </lineage>
</organism>
<evidence type="ECO:0000313" key="2">
    <source>
        <dbReference type="Proteomes" id="UP000828048"/>
    </source>
</evidence>
<protein>
    <submittedName>
        <fullName evidence="1">Uncharacterized protein</fullName>
    </submittedName>
</protein>
<name>A0ACB7ZJY0_9ERIC</name>